<gene>
    <name evidence="6" type="ORF">AN964_23235</name>
</gene>
<dbReference type="Gene3D" id="3.40.50.300">
    <property type="entry name" value="P-loop containing nucleotide triphosphate hydrolases"/>
    <property type="match status" value="1"/>
</dbReference>
<dbReference type="InterPro" id="IPR017871">
    <property type="entry name" value="ABC_transporter-like_CS"/>
</dbReference>
<dbReference type="Proteomes" id="UP000051888">
    <property type="component" value="Unassembled WGS sequence"/>
</dbReference>
<dbReference type="InterPro" id="IPR017911">
    <property type="entry name" value="MacB-like_ATP-bd"/>
</dbReference>
<keyword evidence="4" id="KW-0067">ATP-binding</keyword>
<dbReference type="GO" id="GO:0098796">
    <property type="term" value="C:membrane protein complex"/>
    <property type="evidence" value="ECO:0007669"/>
    <property type="project" value="UniProtKB-ARBA"/>
</dbReference>
<dbReference type="FunFam" id="3.40.50.300:FF:000032">
    <property type="entry name" value="Export ABC transporter ATP-binding protein"/>
    <property type="match status" value="1"/>
</dbReference>
<dbReference type="EMBL" id="LJJC01000015">
    <property type="protein sequence ID" value="KQL50568.1"/>
    <property type="molecule type" value="Genomic_DNA"/>
</dbReference>
<dbReference type="SUPFAM" id="SSF52540">
    <property type="entry name" value="P-loop containing nucleoside triphosphate hydrolases"/>
    <property type="match status" value="1"/>
</dbReference>
<keyword evidence="7" id="KW-1185">Reference proteome</keyword>
<proteinExistence type="inferred from homology"/>
<comment type="similarity">
    <text evidence="1">Belongs to the ABC transporter superfamily.</text>
</comment>
<dbReference type="GO" id="GO:0005524">
    <property type="term" value="F:ATP binding"/>
    <property type="evidence" value="ECO:0007669"/>
    <property type="project" value="UniProtKB-KW"/>
</dbReference>
<dbReference type="PATRIC" id="fig|157838.3.peg.5104"/>
<dbReference type="PROSITE" id="PS00211">
    <property type="entry name" value="ABC_TRANSPORTER_1"/>
    <property type="match status" value="1"/>
</dbReference>
<dbReference type="PANTHER" id="PTHR42798:SF7">
    <property type="entry name" value="ALPHA-D-RIBOSE 1-METHYLPHOSPHONATE 5-TRIPHOSPHATE SYNTHASE SUBUNIT PHNL"/>
    <property type="match status" value="1"/>
</dbReference>
<dbReference type="PANTHER" id="PTHR42798">
    <property type="entry name" value="LIPOPROTEIN-RELEASING SYSTEM ATP-BINDING PROTEIN LOLD"/>
    <property type="match status" value="1"/>
</dbReference>
<dbReference type="CDD" id="cd03255">
    <property type="entry name" value="ABC_MJ0796_LolCDE_FtsE"/>
    <property type="match status" value="1"/>
</dbReference>
<evidence type="ECO:0000256" key="2">
    <source>
        <dbReference type="ARBA" id="ARBA00022448"/>
    </source>
</evidence>
<dbReference type="Pfam" id="PF00005">
    <property type="entry name" value="ABC_tran"/>
    <property type="match status" value="1"/>
</dbReference>
<evidence type="ECO:0000259" key="5">
    <source>
        <dbReference type="PROSITE" id="PS50893"/>
    </source>
</evidence>
<dbReference type="RefSeq" id="WP_200915645.1">
    <property type="nucleotide sequence ID" value="NZ_JAAIWL010000002.1"/>
</dbReference>
<evidence type="ECO:0000256" key="4">
    <source>
        <dbReference type="ARBA" id="ARBA00022840"/>
    </source>
</evidence>
<dbReference type="SMART" id="SM00382">
    <property type="entry name" value="AAA"/>
    <property type="match status" value="1"/>
</dbReference>
<evidence type="ECO:0000256" key="1">
    <source>
        <dbReference type="ARBA" id="ARBA00005417"/>
    </source>
</evidence>
<dbReference type="PROSITE" id="PS50893">
    <property type="entry name" value="ABC_TRANSPORTER_2"/>
    <property type="match status" value="1"/>
</dbReference>
<evidence type="ECO:0000313" key="6">
    <source>
        <dbReference type="EMBL" id="KQL50568.1"/>
    </source>
</evidence>
<dbReference type="InterPro" id="IPR027417">
    <property type="entry name" value="P-loop_NTPase"/>
</dbReference>
<keyword evidence="3" id="KW-0547">Nucleotide-binding</keyword>
<sequence length="228" mass="24722">MALIEIRGAVKKYKIGTSAESIALDGVDLTVESGELVAIKGASGAGKSTLMNIIGCTDITTSISYLLNGEDISNRKTSSMTELRNKSFGFVMQDFGLINNQSAINNVGLPLMFNKTPLRKIRAKALEQLKELNIEHLAERRVSELSGGEKQRVAIARSLINNPAVILADEPTGSLDTKNTELIMSIFEELNASGKTIIVITHEESVARRCNRIISMSDGRIISDVLTT</sequence>
<evidence type="ECO:0000256" key="3">
    <source>
        <dbReference type="ARBA" id="ARBA00022741"/>
    </source>
</evidence>
<dbReference type="InterPro" id="IPR003593">
    <property type="entry name" value="AAA+_ATPase"/>
</dbReference>
<comment type="caution">
    <text evidence="6">The sequence shown here is derived from an EMBL/GenBank/DDBJ whole genome shotgun (WGS) entry which is preliminary data.</text>
</comment>
<dbReference type="STRING" id="157838.AN964_23235"/>
<reference evidence="6 7" key="1">
    <citation type="submission" date="2015-09" db="EMBL/GenBank/DDBJ databases">
        <title>Genome sequencing project for genomic taxonomy and phylogenomics of Bacillus-like bacteria.</title>
        <authorList>
            <person name="Liu B."/>
            <person name="Wang J."/>
            <person name="Zhu Y."/>
            <person name="Liu G."/>
            <person name="Chen Q."/>
            <person name="Chen Z."/>
            <person name="Lan J."/>
            <person name="Che J."/>
            <person name="Ge C."/>
            <person name="Shi H."/>
            <person name="Pan Z."/>
            <person name="Liu X."/>
        </authorList>
    </citation>
    <scope>NUCLEOTIDE SEQUENCE [LARGE SCALE GENOMIC DNA]</scope>
    <source>
        <strain evidence="6 7">LMG 18435</strain>
    </source>
</reference>
<feature type="domain" description="ABC transporter" evidence="5">
    <location>
        <begin position="4"/>
        <end position="228"/>
    </location>
</feature>
<accession>A0A0Q3T961</accession>
<dbReference type="InterPro" id="IPR003439">
    <property type="entry name" value="ABC_transporter-like_ATP-bd"/>
</dbReference>
<dbReference type="AlphaFoldDB" id="A0A0Q3T961"/>
<organism evidence="6 7">
    <name type="scientific">Heyndrickxia shackletonii</name>
    <dbReference type="NCBI Taxonomy" id="157838"/>
    <lineage>
        <taxon>Bacteria</taxon>
        <taxon>Bacillati</taxon>
        <taxon>Bacillota</taxon>
        <taxon>Bacilli</taxon>
        <taxon>Bacillales</taxon>
        <taxon>Bacillaceae</taxon>
        <taxon>Heyndrickxia</taxon>
    </lineage>
</organism>
<evidence type="ECO:0000313" key="7">
    <source>
        <dbReference type="Proteomes" id="UP000051888"/>
    </source>
</evidence>
<protein>
    <recommendedName>
        <fullName evidence="5">ABC transporter domain-containing protein</fullName>
    </recommendedName>
</protein>
<keyword evidence="2" id="KW-0813">Transport</keyword>
<dbReference type="GO" id="GO:0016887">
    <property type="term" value="F:ATP hydrolysis activity"/>
    <property type="evidence" value="ECO:0007669"/>
    <property type="project" value="InterPro"/>
</dbReference>
<name>A0A0Q3T961_9BACI</name>
<dbReference type="GO" id="GO:0022857">
    <property type="term" value="F:transmembrane transporter activity"/>
    <property type="evidence" value="ECO:0007669"/>
    <property type="project" value="UniProtKB-ARBA"/>
</dbReference>